<reference evidence="3" key="1">
    <citation type="journal article" date="2022" name="Microbiol. Resour. Announc.">
        <title>Draft Genome Sequence of a Methanogenic Archaeon from West Spitsbergen Permafrost.</title>
        <authorList>
            <person name="Trubitsyn V."/>
            <person name="Rivkina E."/>
            <person name="Shcherbakova V."/>
        </authorList>
    </citation>
    <scope>NUCLEOTIDE SEQUENCE [LARGE SCALE GENOMIC DNA]</scope>
    <source>
        <strain evidence="3">VT</strain>
    </source>
</reference>
<keyword evidence="3" id="KW-1185">Reference proteome</keyword>
<organism evidence="2 3">
    <name type="scientific">Methanobacterium spitsbergense</name>
    <dbReference type="NCBI Taxonomy" id="2874285"/>
    <lineage>
        <taxon>Archaea</taxon>
        <taxon>Methanobacteriati</taxon>
        <taxon>Methanobacteriota</taxon>
        <taxon>Methanomada group</taxon>
        <taxon>Methanobacteria</taxon>
        <taxon>Methanobacteriales</taxon>
        <taxon>Methanobacteriaceae</taxon>
        <taxon>Methanobacterium</taxon>
    </lineage>
</organism>
<accession>A0A8T5V1D6</accession>
<protein>
    <submittedName>
        <fullName evidence="2">DUF3471 domain-containing protein</fullName>
    </submittedName>
</protein>
<gene>
    <name evidence="2" type="ORF">K8N75_12100</name>
</gene>
<feature type="domain" description="Peptidase S12 Pab87-related C-terminal" evidence="1">
    <location>
        <begin position="162"/>
        <end position="220"/>
    </location>
</feature>
<dbReference type="Proteomes" id="UP000825933">
    <property type="component" value="Unassembled WGS sequence"/>
</dbReference>
<sequence length="260" mass="29547">MGNGSIIPCHVSNLDGIGPAGSMGCSVNNMVNWLKFQIADTGIYNGIRIVSKKNLDETRRGQIMTHSSDELYCLGWERAINSNPYKVRIYHGGDTTYSKTFVEVFPSKKLGIVIMVNAGQYGQAYRDSIGKKFNDLLNGKYNTNPWPLFKELNKPKNIPDPNPSIIKPKALITYTGTYYNPFYGNIKIITKKNSLYGYYGKNKQPYKLSYWNNDTFNDQVHSNQFGFTNIYKCKSQQLTIYLQNYSTVPAGTTSEFKRIK</sequence>
<dbReference type="Pfam" id="PF11954">
    <property type="entry name" value="DUF3471"/>
    <property type="match status" value="1"/>
</dbReference>
<proteinExistence type="predicted"/>
<evidence type="ECO:0000259" key="1">
    <source>
        <dbReference type="Pfam" id="PF11954"/>
    </source>
</evidence>
<dbReference type="Gene3D" id="2.40.128.600">
    <property type="match status" value="1"/>
</dbReference>
<dbReference type="RefSeq" id="WP_223792315.1">
    <property type="nucleotide sequence ID" value="NZ_JAIOUQ010000014.1"/>
</dbReference>
<dbReference type="Gene3D" id="3.40.710.10">
    <property type="entry name" value="DD-peptidase/beta-lactamase superfamily"/>
    <property type="match status" value="1"/>
</dbReference>
<evidence type="ECO:0000313" key="2">
    <source>
        <dbReference type="EMBL" id="MBZ2166779.1"/>
    </source>
</evidence>
<comment type="caution">
    <text evidence="2">The sequence shown here is derived from an EMBL/GenBank/DDBJ whole genome shotgun (WGS) entry which is preliminary data.</text>
</comment>
<name>A0A8T5V1D6_9EURY</name>
<dbReference type="EMBL" id="JAIOUQ010000014">
    <property type="protein sequence ID" value="MBZ2166779.1"/>
    <property type="molecule type" value="Genomic_DNA"/>
</dbReference>
<dbReference type="InterPro" id="IPR012338">
    <property type="entry name" value="Beta-lactam/transpept-like"/>
</dbReference>
<dbReference type="AlphaFoldDB" id="A0A8T5V1D6"/>
<dbReference type="SUPFAM" id="SSF56601">
    <property type="entry name" value="beta-lactamase/transpeptidase-like"/>
    <property type="match status" value="1"/>
</dbReference>
<evidence type="ECO:0000313" key="3">
    <source>
        <dbReference type="Proteomes" id="UP000825933"/>
    </source>
</evidence>
<dbReference type="InterPro" id="IPR021860">
    <property type="entry name" value="Peptidase_S12_Pab87-rel_C"/>
</dbReference>